<protein>
    <submittedName>
        <fullName evidence="1">Uncharacterized protein</fullName>
    </submittedName>
</protein>
<proteinExistence type="predicted"/>
<evidence type="ECO:0000313" key="1">
    <source>
        <dbReference type="EMBL" id="KAF3518493.1"/>
    </source>
</evidence>
<dbReference type="Proteomes" id="UP000266723">
    <property type="component" value="Unassembled WGS sequence"/>
</dbReference>
<sequence length="56" mass="6872">MKEKNEETNEKIRFSENLVSELMEEEKKPPPQKVEKKKKKQWDEEIWVKTAVERKL</sequence>
<name>A0ABQ7AWX9_BRACR</name>
<gene>
    <name evidence="1" type="ORF">DY000_02061899</name>
</gene>
<dbReference type="EMBL" id="QGKV02001556">
    <property type="protein sequence ID" value="KAF3518493.1"/>
    <property type="molecule type" value="Genomic_DNA"/>
</dbReference>
<keyword evidence="2" id="KW-1185">Reference proteome</keyword>
<comment type="caution">
    <text evidence="1">The sequence shown here is derived from an EMBL/GenBank/DDBJ whole genome shotgun (WGS) entry which is preliminary data.</text>
</comment>
<evidence type="ECO:0000313" key="2">
    <source>
        <dbReference type="Proteomes" id="UP000266723"/>
    </source>
</evidence>
<accession>A0ABQ7AWX9</accession>
<reference evidence="1 2" key="1">
    <citation type="journal article" date="2020" name="BMC Genomics">
        <title>Intraspecific diversification of the crop wild relative Brassica cretica Lam. using demographic model selection.</title>
        <authorList>
            <person name="Kioukis A."/>
            <person name="Michalopoulou V.A."/>
            <person name="Briers L."/>
            <person name="Pirintsos S."/>
            <person name="Studholme D.J."/>
            <person name="Pavlidis P."/>
            <person name="Sarris P.F."/>
        </authorList>
    </citation>
    <scope>NUCLEOTIDE SEQUENCE [LARGE SCALE GENOMIC DNA]</scope>
    <source>
        <strain evidence="2">cv. PFS-1207/04</strain>
    </source>
</reference>
<organism evidence="1 2">
    <name type="scientific">Brassica cretica</name>
    <name type="common">Mustard</name>
    <dbReference type="NCBI Taxonomy" id="69181"/>
    <lineage>
        <taxon>Eukaryota</taxon>
        <taxon>Viridiplantae</taxon>
        <taxon>Streptophyta</taxon>
        <taxon>Embryophyta</taxon>
        <taxon>Tracheophyta</taxon>
        <taxon>Spermatophyta</taxon>
        <taxon>Magnoliopsida</taxon>
        <taxon>eudicotyledons</taxon>
        <taxon>Gunneridae</taxon>
        <taxon>Pentapetalae</taxon>
        <taxon>rosids</taxon>
        <taxon>malvids</taxon>
        <taxon>Brassicales</taxon>
        <taxon>Brassicaceae</taxon>
        <taxon>Brassiceae</taxon>
        <taxon>Brassica</taxon>
    </lineage>
</organism>